<dbReference type="SUPFAM" id="SSF53822">
    <property type="entry name" value="Periplasmic binding protein-like I"/>
    <property type="match status" value="1"/>
</dbReference>
<dbReference type="GO" id="GO:0000976">
    <property type="term" value="F:transcription cis-regulatory region binding"/>
    <property type="evidence" value="ECO:0007669"/>
    <property type="project" value="TreeGrafter"/>
</dbReference>
<evidence type="ECO:0000256" key="2">
    <source>
        <dbReference type="ARBA" id="ARBA00023125"/>
    </source>
</evidence>
<proteinExistence type="predicted"/>
<dbReference type="Pfam" id="PF00356">
    <property type="entry name" value="LacI"/>
    <property type="match status" value="1"/>
</dbReference>
<dbReference type="EMBL" id="JACCFO010000001">
    <property type="protein sequence ID" value="NYI97194.1"/>
    <property type="molecule type" value="Genomic_DNA"/>
</dbReference>
<accession>A0A853BQS8</accession>
<dbReference type="AlphaFoldDB" id="A0A853BQS8"/>
<dbReference type="InterPro" id="IPR028082">
    <property type="entry name" value="Peripla_BP_I"/>
</dbReference>
<name>A0A853BQS8_9ACTN</name>
<evidence type="ECO:0000256" key="1">
    <source>
        <dbReference type="ARBA" id="ARBA00023015"/>
    </source>
</evidence>
<dbReference type="InterPro" id="IPR000843">
    <property type="entry name" value="HTH_LacI"/>
</dbReference>
<protein>
    <submittedName>
        <fullName evidence="5">DNA-binding LacI/PurR family transcriptional regulator</fullName>
    </submittedName>
</protein>
<evidence type="ECO:0000256" key="3">
    <source>
        <dbReference type="ARBA" id="ARBA00023163"/>
    </source>
</evidence>
<gene>
    <name evidence="5" type="ORF">HNR12_003471</name>
</gene>
<dbReference type="CDD" id="cd01392">
    <property type="entry name" value="HTH_LacI"/>
    <property type="match status" value="1"/>
</dbReference>
<dbReference type="PANTHER" id="PTHR30146:SF109">
    <property type="entry name" value="HTH-TYPE TRANSCRIPTIONAL REGULATOR GALS"/>
    <property type="match status" value="1"/>
</dbReference>
<dbReference type="InterPro" id="IPR010982">
    <property type="entry name" value="Lambda_DNA-bd_dom_sf"/>
</dbReference>
<dbReference type="SMART" id="SM00354">
    <property type="entry name" value="HTH_LACI"/>
    <property type="match status" value="1"/>
</dbReference>
<comment type="caution">
    <text evidence="5">The sequence shown here is derived from an EMBL/GenBank/DDBJ whole genome shotgun (WGS) entry which is preliminary data.</text>
</comment>
<evidence type="ECO:0000313" key="6">
    <source>
        <dbReference type="Proteomes" id="UP000575985"/>
    </source>
</evidence>
<organism evidence="5 6">
    <name type="scientific">Streptomonospora nanhaiensis</name>
    <dbReference type="NCBI Taxonomy" id="1323731"/>
    <lineage>
        <taxon>Bacteria</taxon>
        <taxon>Bacillati</taxon>
        <taxon>Actinomycetota</taxon>
        <taxon>Actinomycetes</taxon>
        <taxon>Streptosporangiales</taxon>
        <taxon>Nocardiopsidaceae</taxon>
        <taxon>Streptomonospora</taxon>
    </lineage>
</organism>
<feature type="domain" description="HTH lacI-type" evidence="4">
    <location>
        <begin position="7"/>
        <end position="61"/>
    </location>
</feature>
<dbReference type="Gene3D" id="3.40.50.2300">
    <property type="match status" value="2"/>
</dbReference>
<keyword evidence="3" id="KW-0804">Transcription</keyword>
<dbReference type="SUPFAM" id="SSF47413">
    <property type="entry name" value="lambda repressor-like DNA-binding domains"/>
    <property type="match status" value="1"/>
</dbReference>
<dbReference type="GO" id="GO:0003700">
    <property type="term" value="F:DNA-binding transcription factor activity"/>
    <property type="evidence" value="ECO:0007669"/>
    <property type="project" value="TreeGrafter"/>
</dbReference>
<dbReference type="RefSeq" id="WP_246425108.1">
    <property type="nucleotide sequence ID" value="NZ_JACCFO010000001.1"/>
</dbReference>
<evidence type="ECO:0000313" key="5">
    <source>
        <dbReference type="EMBL" id="NYI97194.1"/>
    </source>
</evidence>
<dbReference type="Proteomes" id="UP000575985">
    <property type="component" value="Unassembled WGS sequence"/>
</dbReference>
<dbReference type="InterPro" id="IPR046335">
    <property type="entry name" value="LacI/GalR-like_sensor"/>
</dbReference>
<dbReference type="PROSITE" id="PS00356">
    <property type="entry name" value="HTH_LACI_1"/>
    <property type="match status" value="1"/>
</dbReference>
<keyword evidence="6" id="KW-1185">Reference proteome</keyword>
<reference evidence="5 6" key="1">
    <citation type="submission" date="2020-07" db="EMBL/GenBank/DDBJ databases">
        <title>Sequencing the genomes of 1000 actinobacteria strains.</title>
        <authorList>
            <person name="Klenk H.-P."/>
        </authorList>
    </citation>
    <scope>NUCLEOTIDE SEQUENCE [LARGE SCALE GENOMIC DNA]</scope>
    <source>
        <strain evidence="5 6">DSM 45927</strain>
    </source>
</reference>
<dbReference type="PANTHER" id="PTHR30146">
    <property type="entry name" value="LACI-RELATED TRANSCRIPTIONAL REPRESSOR"/>
    <property type="match status" value="1"/>
</dbReference>
<evidence type="ECO:0000259" key="4">
    <source>
        <dbReference type="PROSITE" id="PS50932"/>
    </source>
</evidence>
<dbReference type="Pfam" id="PF13377">
    <property type="entry name" value="Peripla_BP_3"/>
    <property type="match status" value="1"/>
</dbReference>
<keyword evidence="2 5" id="KW-0238">DNA-binding</keyword>
<dbReference type="Gene3D" id="1.10.260.40">
    <property type="entry name" value="lambda repressor-like DNA-binding domains"/>
    <property type="match status" value="1"/>
</dbReference>
<sequence>MAPAEHPRMSDVAERAGVSLSTVSRALRGAPGVAPAVRENVLRAAAELSYVVSRGASSLVTGRTGRIAVLVPFLQPWFFGVALAGMNTRLRAAELDMLVYQVGDVEELDGYVRSLPLRSNVDCVVAVSLDLDEGEIKQLDELGLPVVFCSQRVEGRPSVFIDNTGAARGATQHLLNLGHTRIAYIHTRDQTGFSWSSQERRRGYEQAMAEAGAEPFVVSERPGHDGGALAMGRLLSVSHPPTAVFAESDDVAMGALRVLRRSRLEIPEAISVIGFDGSDFAELLDLTTVAQPVFEMGVRAAELAADIVETGRPSTAQVELPTTLLVRQSTAAPRRSRNLTVRAAPHS</sequence>
<dbReference type="PROSITE" id="PS50932">
    <property type="entry name" value="HTH_LACI_2"/>
    <property type="match status" value="1"/>
</dbReference>
<dbReference type="CDD" id="cd06267">
    <property type="entry name" value="PBP1_LacI_sugar_binding-like"/>
    <property type="match status" value="1"/>
</dbReference>
<keyword evidence="1" id="KW-0805">Transcription regulation</keyword>